<accession>A0A380LS70</accession>
<reference evidence="1 2" key="1">
    <citation type="submission" date="2015-03" db="EMBL/GenBank/DDBJ databases">
        <authorList>
            <consortium name="Pathogen Informatics"/>
            <person name="Murphy D."/>
        </authorList>
    </citation>
    <scope>NUCLEOTIDE SEQUENCE [LARGE SCALE GENOMIC DNA]</scope>
    <source>
        <strain evidence="2">type strain: N</strain>
    </source>
</reference>
<comment type="caution">
    <text evidence="1">The sequence shown here is derived from an EMBL/GenBank/DDBJ whole genome shotgun (WGS) entry which is preliminary data.</text>
</comment>
<protein>
    <submittedName>
        <fullName evidence="1">Uncharacterized protein</fullName>
    </submittedName>
</protein>
<evidence type="ECO:0000313" key="1">
    <source>
        <dbReference type="EMBL" id="CEX63234.1"/>
    </source>
</evidence>
<name>A0A380LS70_STREE</name>
<dbReference type="Proteomes" id="UP000048507">
    <property type="component" value="Unassembled WGS sequence"/>
</dbReference>
<evidence type="ECO:0000313" key="2">
    <source>
        <dbReference type="Proteomes" id="UP000048507"/>
    </source>
</evidence>
<dbReference type="EMBL" id="CFFA01000008">
    <property type="protein sequence ID" value="CEX63234.1"/>
    <property type="molecule type" value="Genomic_DNA"/>
</dbReference>
<sequence length="68" mass="8120">MRPRRYPYSGKKESTFVKADPELVEKLLRNTSFLECLQKKPINFQIDLEEFKRLSYEAIHDTSQVTQQ</sequence>
<dbReference type="AlphaFoldDB" id="A0A380LS70"/>
<gene>
    <name evidence="1" type="ORF">ERS019209_00919</name>
</gene>
<organism evidence="1 2">
    <name type="scientific">Streptococcus pneumoniae</name>
    <dbReference type="NCBI Taxonomy" id="1313"/>
    <lineage>
        <taxon>Bacteria</taxon>
        <taxon>Bacillati</taxon>
        <taxon>Bacillota</taxon>
        <taxon>Bacilli</taxon>
        <taxon>Lactobacillales</taxon>
        <taxon>Streptococcaceae</taxon>
        <taxon>Streptococcus</taxon>
    </lineage>
</organism>
<proteinExistence type="predicted"/>